<dbReference type="InterPro" id="IPR044855">
    <property type="entry name" value="CoA-Trfase_III_dom3_sf"/>
</dbReference>
<comment type="caution">
    <text evidence="3">The sequence shown here is derived from an EMBL/GenBank/DDBJ whole genome shotgun (WGS) entry which is preliminary data.</text>
</comment>
<dbReference type="InterPro" id="IPR050483">
    <property type="entry name" value="CoA-transferase_III_domain"/>
</dbReference>
<dbReference type="InterPro" id="IPR023606">
    <property type="entry name" value="CoA-Trfase_III_dom_1_sf"/>
</dbReference>
<dbReference type="PANTHER" id="PTHR48207">
    <property type="entry name" value="SUCCINATE--HYDROXYMETHYLGLUTARATE COA-TRANSFERASE"/>
    <property type="match status" value="1"/>
</dbReference>
<dbReference type="Gene3D" id="3.30.1540.10">
    <property type="entry name" value="formyl-coa transferase, domain 3"/>
    <property type="match status" value="1"/>
</dbReference>
<reference evidence="3" key="1">
    <citation type="submission" date="2022-09" db="EMBL/GenBank/DDBJ databases">
        <title>Intensive care unit water sources are persistently colonized with multi-drug resistant bacteria and are the site of extensive horizontal gene transfer of antibiotic resistance genes.</title>
        <authorList>
            <person name="Diorio-Toth L."/>
        </authorList>
    </citation>
    <scope>NUCLEOTIDE SEQUENCE</scope>
    <source>
        <strain evidence="3">GD03843</strain>
    </source>
</reference>
<accession>A0AA42LUH6</accession>
<dbReference type="PANTHER" id="PTHR48207:SF3">
    <property type="entry name" value="SUCCINATE--HYDROXYMETHYLGLUTARATE COA-TRANSFERASE"/>
    <property type="match status" value="1"/>
</dbReference>
<dbReference type="RefSeq" id="WP_279997280.1">
    <property type="nucleotide sequence ID" value="NZ_JAOCDZ010000028.1"/>
</dbReference>
<evidence type="ECO:0000313" key="3">
    <source>
        <dbReference type="EMBL" id="MDH0739714.1"/>
    </source>
</evidence>
<dbReference type="InterPro" id="IPR003673">
    <property type="entry name" value="CoA-Trfase_fam_III"/>
</dbReference>
<evidence type="ECO:0000256" key="2">
    <source>
        <dbReference type="SAM" id="MobiDB-lite"/>
    </source>
</evidence>
<dbReference type="EMBL" id="JAOCDZ010000028">
    <property type="protein sequence ID" value="MDH0739714.1"/>
    <property type="molecule type" value="Genomic_DNA"/>
</dbReference>
<protein>
    <submittedName>
        <fullName evidence="3">CoA transferase</fullName>
    </submittedName>
</protein>
<name>A0AA42LUH6_9BURK</name>
<dbReference type="Proteomes" id="UP001161094">
    <property type="component" value="Unassembled WGS sequence"/>
</dbReference>
<dbReference type="Gene3D" id="3.40.50.10540">
    <property type="entry name" value="Crotonobetainyl-coa:carnitine coa-transferase, domain 1"/>
    <property type="match status" value="1"/>
</dbReference>
<feature type="region of interest" description="Disordered" evidence="2">
    <location>
        <begin position="391"/>
        <end position="416"/>
    </location>
</feature>
<gene>
    <name evidence="3" type="ORF">N5D93_28180</name>
</gene>
<dbReference type="Pfam" id="PF02515">
    <property type="entry name" value="CoA_transf_3"/>
    <property type="match status" value="1"/>
</dbReference>
<dbReference type="SUPFAM" id="SSF89796">
    <property type="entry name" value="CoA-transferase family III (CaiB/BaiF)"/>
    <property type="match status" value="1"/>
</dbReference>
<proteinExistence type="predicted"/>
<sequence length="416" mass="44849">MMSGSSEHAAHAPPARAAGALDGIRVIDLSRVLAGPLCTQMLSDQGASVIKVEPPAGDETRALGPPVNADGDAAYFTAVNRGKRAIGLDLSLPGGREVLLRLLEQADVLVENFIPGTMAKWGLDYEADLKPRFPQLIYCAISGFGEDGPLGGMPGYDAILQAMCGLMSVNGDAASGPTRIGIPIVDHLTGYTAQSGILLALYHRARTGQGQRVDVTLFDTALSLLVPHAANWMHTQRTPGLMGSAHPNIAPYDRFACRDGDIFLGVVNDRQFQKFCDYIGLSPLLEDERFTSNRQRLQHRDALRAAIEGALRDRAREAVCHDLMRLGVPVGPVNSVPEAFEQAHTAHRGMRIDRDGYHGIGPATRLAEAPPRMGRLPPAFAQHTDEVLREAGLDDTRIASLREQGVLPPRRPPPKP</sequence>
<evidence type="ECO:0000313" key="4">
    <source>
        <dbReference type="Proteomes" id="UP001161094"/>
    </source>
</evidence>
<dbReference type="GO" id="GO:0008410">
    <property type="term" value="F:CoA-transferase activity"/>
    <property type="evidence" value="ECO:0007669"/>
    <property type="project" value="TreeGrafter"/>
</dbReference>
<organism evidence="3 4">
    <name type="scientific">Achromobacter spanius</name>
    <dbReference type="NCBI Taxonomy" id="217203"/>
    <lineage>
        <taxon>Bacteria</taxon>
        <taxon>Pseudomonadati</taxon>
        <taxon>Pseudomonadota</taxon>
        <taxon>Betaproteobacteria</taxon>
        <taxon>Burkholderiales</taxon>
        <taxon>Alcaligenaceae</taxon>
        <taxon>Achromobacter</taxon>
    </lineage>
</organism>
<evidence type="ECO:0000256" key="1">
    <source>
        <dbReference type="ARBA" id="ARBA00022679"/>
    </source>
</evidence>
<dbReference type="AlphaFoldDB" id="A0AA42LUH6"/>
<keyword evidence="1 3" id="KW-0808">Transferase</keyword>